<dbReference type="Proteomes" id="UP000003490">
    <property type="component" value="Unassembled WGS sequence"/>
</dbReference>
<evidence type="ECO:0000313" key="2">
    <source>
        <dbReference type="Proteomes" id="UP000003490"/>
    </source>
</evidence>
<organism evidence="1 2">
    <name type="scientific">[Clostridium] leptum DSM 753</name>
    <dbReference type="NCBI Taxonomy" id="428125"/>
    <lineage>
        <taxon>Bacteria</taxon>
        <taxon>Bacillati</taxon>
        <taxon>Bacillota</taxon>
        <taxon>Clostridia</taxon>
        <taxon>Eubacteriales</taxon>
        <taxon>Oscillospiraceae</taxon>
        <taxon>Oscillospiraceae incertae sedis</taxon>
    </lineage>
</organism>
<accession>A7VYX3</accession>
<sequence length="37" mass="4070">MGDNSLASFIVGVRLGAKMIYNTFCSDDNPFESVLKE</sequence>
<name>A7VYX3_9FIRM</name>
<dbReference type="AlphaFoldDB" id="A7VYX3"/>
<reference evidence="1 2" key="2">
    <citation type="submission" date="2007-08" db="EMBL/GenBank/DDBJ databases">
        <authorList>
            <person name="Fulton L."/>
            <person name="Clifton S."/>
            <person name="Fulton B."/>
            <person name="Xu J."/>
            <person name="Minx P."/>
            <person name="Pepin K.H."/>
            <person name="Johnson M."/>
            <person name="Thiruvilangam P."/>
            <person name="Bhonagiri V."/>
            <person name="Nash W.E."/>
            <person name="Wang C."/>
            <person name="Mardis E.R."/>
            <person name="Wilson R.K."/>
        </authorList>
    </citation>
    <scope>NUCLEOTIDE SEQUENCE [LARGE SCALE GENOMIC DNA]</scope>
    <source>
        <strain evidence="1 2">DSM 753</strain>
    </source>
</reference>
<gene>
    <name evidence="1" type="ORF">CLOLEP_03801</name>
</gene>
<protein>
    <submittedName>
        <fullName evidence="1">Uncharacterized protein</fullName>
    </submittedName>
</protein>
<proteinExistence type="predicted"/>
<dbReference type="EMBL" id="ABCB02000021">
    <property type="protein sequence ID" value="EDO59751.1"/>
    <property type="molecule type" value="Genomic_DNA"/>
</dbReference>
<reference evidence="1 2" key="1">
    <citation type="submission" date="2007-08" db="EMBL/GenBank/DDBJ databases">
        <title>Draft genome sequence of Clostridium leptum (DSM 753).</title>
        <authorList>
            <person name="Sudarsanam P."/>
            <person name="Ley R."/>
            <person name="Guruge J."/>
            <person name="Turnbaugh P.J."/>
            <person name="Mahowald M."/>
            <person name="Liep D."/>
            <person name="Gordon J."/>
        </authorList>
    </citation>
    <scope>NUCLEOTIDE SEQUENCE [LARGE SCALE GENOMIC DNA]</scope>
    <source>
        <strain evidence="1 2">DSM 753</strain>
    </source>
</reference>
<evidence type="ECO:0000313" key="1">
    <source>
        <dbReference type="EMBL" id="EDO59751.1"/>
    </source>
</evidence>
<comment type="caution">
    <text evidence="1">The sequence shown here is derived from an EMBL/GenBank/DDBJ whole genome shotgun (WGS) entry which is preliminary data.</text>
</comment>
<dbReference type="HOGENOM" id="CLU_3342304_0_0_9"/>